<organism evidence="1 2">
    <name type="scientific">Paraglaciecola mesophila</name>
    <dbReference type="NCBI Taxonomy" id="197222"/>
    <lineage>
        <taxon>Bacteria</taxon>
        <taxon>Pseudomonadati</taxon>
        <taxon>Pseudomonadota</taxon>
        <taxon>Gammaproteobacteria</taxon>
        <taxon>Alteromonadales</taxon>
        <taxon>Alteromonadaceae</taxon>
        <taxon>Paraglaciecola</taxon>
    </lineage>
</organism>
<dbReference type="Proteomes" id="UP000464524">
    <property type="component" value="Chromosome"/>
</dbReference>
<dbReference type="AlphaFoldDB" id="A0A857JIV3"/>
<dbReference type="InterPro" id="IPR038084">
    <property type="entry name" value="PduO/GlcC-like_sf"/>
</dbReference>
<keyword evidence="2" id="KW-1185">Reference proteome</keyword>
<dbReference type="OrthoDB" id="9800768at2"/>
<evidence type="ECO:0008006" key="3">
    <source>
        <dbReference type="Google" id="ProtNLM"/>
    </source>
</evidence>
<sequence length="141" mass="14966">MDLDTATNIIQAAITAARANNQHIAICVTDSHGELLCFKRMDDASLQAGVLAQTKAYTAARERQTTRQLASWAQETHKDMGYWNDAKFTGIAGGVPVFMDARCVGAIGVSGLSEMEDEALGIAAIAECGLATKSKMQETAA</sequence>
<accession>A0A857JIV3</accession>
<evidence type="ECO:0000313" key="1">
    <source>
        <dbReference type="EMBL" id="QHJ11090.1"/>
    </source>
</evidence>
<gene>
    <name evidence="1" type="ORF">FX988_01312</name>
</gene>
<dbReference type="SUPFAM" id="SSF143744">
    <property type="entry name" value="GlcG-like"/>
    <property type="match status" value="1"/>
</dbReference>
<dbReference type="PANTHER" id="PTHR34309:SF1">
    <property type="entry name" value="PROTEIN GLCG"/>
    <property type="match status" value="1"/>
</dbReference>
<dbReference type="PANTHER" id="PTHR34309">
    <property type="entry name" value="SLR1406 PROTEIN"/>
    <property type="match status" value="1"/>
</dbReference>
<evidence type="ECO:0000313" key="2">
    <source>
        <dbReference type="Proteomes" id="UP000464524"/>
    </source>
</evidence>
<protein>
    <recommendedName>
        <fullName evidence="3">Glc operon protein GlcG</fullName>
    </recommendedName>
</protein>
<name>A0A857JIV3_9ALTE</name>
<dbReference type="KEGG" id="pmes:FX988_01312"/>
<dbReference type="EMBL" id="CP047656">
    <property type="protein sequence ID" value="QHJ11090.1"/>
    <property type="molecule type" value="Genomic_DNA"/>
</dbReference>
<reference evidence="1 2" key="1">
    <citation type="submission" date="2019-12" db="EMBL/GenBank/DDBJ databases">
        <title>Genome sequencing and assembly of endphytes of Porphyra tenera.</title>
        <authorList>
            <person name="Park J.M."/>
            <person name="Shin R."/>
            <person name="Jo S.H."/>
        </authorList>
    </citation>
    <scope>NUCLEOTIDE SEQUENCE [LARGE SCALE GENOMIC DNA]</scope>
    <source>
        <strain evidence="1 2">GPM4</strain>
    </source>
</reference>
<dbReference type="InterPro" id="IPR052517">
    <property type="entry name" value="GlcG_carb_metab_protein"/>
</dbReference>
<dbReference type="InterPro" id="IPR005624">
    <property type="entry name" value="PduO/GlcC-like"/>
</dbReference>
<dbReference type="Gene3D" id="3.30.450.150">
    <property type="entry name" value="Haem-degrading domain"/>
    <property type="match status" value="1"/>
</dbReference>
<dbReference type="RefSeq" id="WP_160178871.1">
    <property type="nucleotide sequence ID" value="NZ_CP047656.1"/>
</dbReference>
<dbReference type="Pfam" id="PF03928">
    <property type="entry name" value="HbpS-like"/>
    <property type="match status" value="1"/>
</dbReference>
<proteinExistence type="predicted"/>